<feature type="transmembrane region" description="Helical" evidence="3">
    <location>
        <begin position="193"/>
        <end position="211"/>
    </location>
</feature>
<feature type="transmembrane region" description="Helical" evidence="3">
    <location>
        <begin position="163"/>
        <end position="181"/>
    </location>
</feature>
<evidence type="ECO:0000256" key="2">
    <source>
        <dbReference type="SAM" id="MobiDB-lite"/>
    </source>
</evidence>
<feature type="transmembrane region" description="Helical" evidence="3">
    <location>
        <begin position="30"/>
        <end position="47"/>
    </location>
</feature>
<dbReference type="EMBL" id="BMKQ01000001">
    <property type="protein sequence ID" value="GGF38867.1"/>
    <property type="molecule type" value="Genomic_DNA"/>
</dbReference>
<feature type="domain" description="EamA" evidence="4">
    <location>
        <begin position="134"/>
        <end position="261"/>
    </location>
</feature>
<evidence type="ECO:0000313" key="5">
    <source>
        <dbReference type="EMBL" id="GGF38867.1"/>
    </source>
</evidence>
<keyword evidence="3" id="KW-0472">Membrane</keyword>
<dbReference type="InterPro" id="IPR037185">
    <property type="entry name" value="EmrE-like"/>
</dbReference>
<protein>
    <submittedName>
        <fullName evidence="5">Membrane protein</fullName>
    </submittedName>
</protein>
<accession>A0A917F1G1</accession>
<feature type="region of interest" description="Disordered" evidence="2">
    <location>
        <begin position="302"/>
        <end position="339"/>
    </location>
</feature>
<reference evidence="5" key="1">
    <citation type="journal article" date="2014" name="Int. J. Syst. Evol. Microbiol.">
        <title>Complete genome sequence of Corynebacterium casei LMG S-19264T (=DSM 44701T), isolated from a smear-ripened cheese.</title>
        <authorList>
            <consortium name="US DOE Joint Genome Institute (JGI-PGF)"/>
            <person name="Walter F."/>
            <person name="Albersmeier A."/>
            <person name="Kalinowski J."/>
            <person name="Ruckert C."/>
        </authorList>
    </citation>
    <scope>NUCLEOTIDE SEQUENCE</scope>
    <source>
        <strain evidence="5">CGMCC 1.16067</strain>
    </source>
</reference>
<sequence>MALASMSLVQLGLAASVGMIDRVGPEGAAALRLAFGGLLLAVWQRALWRSSVRPRERVLVAGCALGVVTAGLTVLFMAAVARLPLGTASALEFLGPLGVAVARSRGRKGLLWPVLAAVGVVSLTEPWRGEVDLVGVGFALGAAVCWAGYILLTQRVGDELDGITGLGVSLPVAGLIASLVFGPSLVRVWTWDLVPIGLGLALLVPVLPFALEMLALRRLTTAAFGTLMALEPAIAGLLGLVLLGQGLGPSQVLGTLAVVAAGVGAERGGTRPPQTTRLVPGQRAVLADCPASAASAAVTVGTEGAGGAPADTGAFTTSGRPASGSSRTGPPPTSSSGSR</sequence>
<feature type="transmembrane region" description="Helical" evidence="3">
    <location>
        <begin position="133"/>
        <end position="151"/>
    </location>
</feature>
<dbReference type="Pfam" id="PF00892">
    <property type="entry name" value="EamA"/>
    <property type="match status" value="1"/>
</dbReference>
<evidence type="ECO:0000256" key="3">
    <source>
        <dbReference type="SAM" id="Phobius"/>
    </source>
</evidence>
<name>A0A917F1G1_9ACTN</name>
<feature type="transmembrane region" description="Helical" evidence="3">
    <location>
        <begin position="223"/>
        <end position="243"/>
    </location>
</feature>
<comment type="caution">
    <text evidence="5">The sequence shown here is derived from an EMBL/GenBank/DDBJ whole genome shotgun (WGS) entry which is preliminary data.</text>
</comment>
<dbReference type="Proteomes" id="UP000649179">
    <property type="component" value="Unassembled WGS sequence"/>
</dbReference>
<feature type="compositionally biased region" description="Low complexity" evidence="2">
    <location>
        <begin position="316"/>
        <end position="339"/>
    </location>
</feature>
<gene>
    <name evidence="5" type="ORF">GCM10011519_10610</name>
</gene>
<dbReference type="SUPFAM" id="SSF103481">
    <property type="entry name" value="Multidrug resistance efflux transporter EmrE"/>
    <property type="match status" value="2"/>
</dbReference>
<comment type="similarity">
    <text evidence="1">Belongs to the EamA transporter family.</text>
</comment>
<dbReference type="AlphaFoldDB" id="A0A917F1G1"/>
<dbReference type="GO" id="GO:0016020">
    <property type="term" value="C:membrane"/>
    <property type="evidence" value="ECO:0007669"/>
    <property type="project" value="InterPro"/>
</dbReference>
<evidence type="ECO:0000313" key="6">
    <source>
        <dbReference type="Proteomes" id="UP000649179"/>
    </source>
</evidence>
<proteinExistence type="inferred from homology"/>
<evidence type="ECO:0000259" key="4">
    <source>
        <dbReference type="Pfam" id="PF00892"/>
    </source>
</evidence>
<organism evidence="5 6">
    <name type="scientific">Marmoricola endophyticus</name>
    <dbReference type="NCBI Taxonomy" id="2040280"/>
    <lineage>
        <taxon>Bacteria</taxon>
        <taxon>Bacillati</taxon>
        <taxon>Actinomycetota</taxon>
        <taxon>Actinomycetes</taxon>
        <taxon>Propionibacteriales</taxon>
        <taxon>Nocardioidaceae</taxon>
        <taxon>Marmoricola</taxon>
    </lineage>
</organism>
<dbReference type="InterPro" id="IPR000620">
    <property type="entry name" value="EamA_dom"/>
</dbReference>
<evidence type="ECO:0000256" key="1">
    <source>
        <dbReference type="ARBA" id="ARBA00007362"/>
    </source>
</evidence>
<keyword evidence="3" id="KW-0812">Transmembrane</keyword>
<keyword evidence="6" id="KW-1185">Reference proteome</keyword>
<feature type="transmembrane region" description="Helical" evidence="3">
    <location>
        <begin position="59"/>
        <end position="79"/>
    </location>
</feature>
<keyword evidence="3" id="KW-1133">Transmembrane helix</keyword>
<reference evidence="5" key="2">
    <citation type="submission" date="2020-09" db="EMBL/GenBank/DDBJ databases">
        <authorList>
            <person name="Sun Q."/>
            <person name="Zhou Y."/>
        </authorList>
    </citation>
    <scope>NUCLEOTIDE SEQUENCE</scope>
    <source>
        <strain evidence="5">CGMCC 1.16067</strain>
    </source>
</reference>